<evidence type="ECO:0000313" key="2">
    <source>
        <dbReference type="EMBL" id="TPX15394.1"/>
    </source>
</evidence>
<feature type="compositionally biased region" description="Polar residues" evidence="1">
    <location>
        <begin position="106"/>
        <end position="119"/>
    </location>
</feature>
<accession>A0A507B9V9</accession>
<name>A0A507B9V9_9PEZI</name>
<dbReference type="GeneID" id="41971821"/>
<comment type="caution">
    <text evidence="2">The sequence shown here is derived from an EMBL/GenBank/DDBJ whole genome shotgun (WGS) entry which is preliminary data.</text>
</comment>
<feature type="region of interest" description="Disordered" evidence="1">
    <location>
        <begin position="198"/>
        <end position="277"/>
    </location>
</feature>
<dbReference type="Proteomes" id="UP000319257">
    <property type="component" value="Unassembled WGS sequence"/>
</dbReference>
<keyword evidence="3" id="KW-1185">Reference proteome</keyword>
<gene>
    <name evidence="2" type="ORF">E0L32_004374</name>
</gene>
<feature type="region of interest" description="Disordered" evidence="1">
    <location>
        <begin position="106"/>
        <end position="148"/>
    </location>
</feature>
<feature type="compositionally biased region" description="Polar residues" evidence="1">
    <location>
        <begin position="235"/>
        <end position="244"/>
    </location>
</feature>
<proteinExistence type="predicted"/>
<evidence type="ECO:0000256" key="1">
    <source>
        <dbReference type="SAM" id="MobiDB-lite"/>
    </source>
</evidence>
<feature type="compositionally biased region" description="Polar residues" evidence="1">
    <location>
        <begin position="198"/>
        <end position="213"/>
    </location>
</feature>
<evidence type="ECO:0000313" key="3">
    <source>
        <dbReference type="Proteomes" id="UP000319257"/>
    </source>
</evidence>
<dbReference type="OrthoDB" id="4156126at2759"/>
<organism evidence="2 3">
    <name type="scientific">Thyridium curvatum</name>
    <dbReference type="NCBI Taxonomy" id="1093900"/>
    <lineage>
        <taxon>Eukaryota</taxon>
        <taxon>Fungi</taxon>
        <taxon>Dikarya</taxon>
        <taxon>Ascomycota</taxon>
        <taxon>Pezizomycotina</taxon>
        <taxon>Sordariomycetes</taxon>
        <taxon>Sordariomycetidae</taxon>
        <taxon>Thyridiales</taxon>
        <taxon>Thyridiaceae</taxon>
        <taxon>Thyridium</taxon>
    </lineage>
</organism>
<dbReference type="AlphaFoldDB" id="A0A507B9V9"/>
<reference evidence="2 3" key="1">
    <citation type="submission" date="2019-06" db="EMBL/GenBank/DDBJ databases">
        <title>Draft genome sequence of the filamentous fungus Phialemoniopsis curvata isolated from diesel fuel.</title>
        <authorList>
            <person name="Varaljay V.A."/>
            <person name="Lyon W.J."/>
            <person name="Crouch A.L."/>
            <person name="Drake C.E."/>
            <person name="Hollomon J.M."/>
            <person name="Nadeau L.J."/>
            <person name="Nunn H.S."/>
            <person name="Stevenson B.S."/>
            <person name="Bojanowski C.L."/>
            <person name="Crookes-Goodson W.J."/>
        </authorList>
    </citation>
    <scope>NUCLEOTIDE SEQUENCE [LARGE SCALE GENOMIC DNA]</scope>
    <source>
        <strain evidence="2 3">D216</strain>
    </source>
</reference>
<sequence>MLAPKPISPAKELRVKNSIPQLMKALPPVPGHDAELAEHEDSAEDCRADLPIVASPACVFLLPATSPTRNAEPIRTELESKLEDNETHTEDHPAISRRKLRLRTSMSSAACATGSTNPSPEKILSTPDITPSSSIRAEKGSLESSTRKPKLRLKAVVHDAPSTNLIASTGTVRRRVAVDGSCLITNLVNAPPEYLLKSQDSSAITQPRTPGSQKSDRPSRKKRGVAPSIPPVTPISMSTPSSDYPENRGSLDSHPGSTPLTSADGDNTSHRGSHQKTPLTLRHELQGFATNTTHLTSGIRKTPKPVPLAELIPDAVAVTPTRTSITTTGSAASGLGFEVPRRSKSGRAIRFRTRISKWVKGARTAVSAYVRRTRGTVSTKTRS</sequence>
<protein>
    <submittedName>
        <fullName evidence="2">Uncharacterized protein</fullName>
    </submittedName>
</protein>
<dbReference type="RefSeq" id="XP_030997105.1">
    <property type="nucleotide sequence ID" value="XM_031138777.1"/>
</dbReference>
<dbReference type="InParanoid" id="A0A507B9V9"/>
<dbReference type="EMBL" id="SKBQ01000021">
    <property type="protein sequence ID" value="TPX15394.1"/>
    <property type="molecule type" value="Genomic_DNA"/>
</dbReference>
<feature type="compositionally biased region" description="Polar residues" evidence="1">
    <location>
        <begin position="255"/>
        <end position="266"/>
    </location>
</feature>